<comment type="cofactor">
    <cofactor evidence="6 7">
        <name>Mg(2+)</name>
        <dbReference type="ChEBI" id="CHEBI:18420"/>
    </cofactor>
</comment>
<keyword evidence="9" id="KW-1185">Reference proteome</keyword>
<feature type="binding site" evidence="7">
    <location>
        <position position="92"/>
    </location>
    <ligand>
        <name>Mg(2+)</name>
        <dbReference type="ChEBI" id="CHEBI:18420"/>
        <label>1</label>
        <note>catalytic</note>
    </ligand>
</feature>
<comment type="catalytic activity">
    <reaction evidence="6">
        <text>adenosine 3',5'-bisphosphate + H2O = AMP + phosphate</text>
        <dbReference type="Rhea" id="RHEA:10040"/>
        <dbReference type="ChEBI" id="CHEBI:15377"/>
        <dbReference type="ChEBI" id="CHEBI:43474"/>
        <dbReference type="ChEBI" id="CHEBI:58343"/>
        <dbReference type="ChEBI" id="CHEBI:456215"/>
        <dbReference type="EC" id="3.1.3.7"/>
    </reaction>
</comment>
<dbReference type="InterPro" id="IPR000760">
    <property type="entry name" value="Inositol_monophosphatase-like"/>
</dbReference>
<dbReference type="PANTHER" id="PTHR43028:SF5">
    <property type="entry name" value="3'(2'),5'-BISPHOSPHATE NUCLEOTIDASE 1"/>
    <property type="match status" value="1"/>
</dbReference>
<evidence type="ECO:0000256" key="2">
    <source>
        <dbReference type="ARBA" id="ARBA00022475"/>
    </source>
</evidence>
<evidence type="ECO:0000256" key="6">
    <source>
        <dbReference type="HAMAP-Rule" id="MF_02095"/>
    </source>
</evidence>
<keyword evidence="5 6" id="KW-0472">Membrane</keyword>
<dbReference type="GO" id="GO:0000287">
    <property type="term" value="F:magnesium ion binding"/>
    <property type="evidence" value="ECO:0007669"/>
    <property type="project" value="UniProtKB-UniRule"/>
</dbReference>
<dbReference type="InterPro" id="IPR020550">
    <property type="entry name" value="Inositol_monophosphatase_CS"/>
</dbReference>
<keyword evidence="3 6" id="KW-0997">Cell inner membrane</keyword>
<dbReference type="PRINTS" id="PR00377">
    <property type="entry name" value="IMPHPHTASES"/>
</dbReference>
<evidence type="ECO:0000256" key="5">
    <source>
        <dbReference type="ARBA" id="ARBA00023136"/>
    </source>
</evidence>
<feature type="binding site" evidence="7">
    <location>
        <position position="89"/>
    </location>
    <ligand>
        <name>Mg(2+)</name>
        <dbReference type="ChEBI" id="CHEBI:18420"/>
        <label>1</label>
        <note>catalytic</note>
    </ligand>
</feature>
<gene>
    <name evidence="6" type="primary">cysQ</name>
    <name evidence="8" type="ORF">A8950_1432</name>
</gene>
<dbReference type="SUPFAM" id="SSF56655">
    <property type="entry name" value="Carbohydrate phosphatase"/>
    <property type="match status" value="1"/>
</dbReference>
<evidence type="ECO:0000256" key="7">
    <source>
        <dbReference type="PIRSR" id="PIRSR600760-2"/>
    </source>
</evidence>
<dbReference type="PANTHER" id="PTHR43028">
    <property type="entry name" value="3'(2'),5'-BISPHOSPHATE NUCLEOTIDASE 1"/>
    <property type="match status" value="1"/>
</dbReference>
<evidence type="ECO:0000256" key="1">
    <source>
        <dbReference type="ARBA" id="ARBA00005289"/>
    </source>
</evidence>
<accession>A0A4R6WZA5</accession>
<feature type="binding site" evidence="6">
    <location>
        <position position="91"/>
    </location>
    <ligand>
        <name>Mg(2+)</name>
        <dbReference type="ChEBI" id="CHEBI:18420"/>
        <label>1</label>
    </ligand>
</feature>
<protein>
    <recommendedName>
        <fullName evidence="6">3'(2'),5'-bisphosphate nucleotidase CysQ</fullName>
        <ecNumber evidence="6">3.1.3.7</ecNumber>
    </recommendedName>
    <alternativeName>
        <fullName evidence="6">3'(2'),5-bisphosphonucleoside 3'(2')-phosphohydrolase</fullName>
    </alternativeName>
    <alternativeName>
        <fullName evidence="6">3'-phosphoadenosine 5'-phosphate phosphatase</fullName>
        <shortName evidence="6">PAP phosphatase</shortName>
    </alternativeName>
</protein>
<feature type="binding site" evidence="6">
    <location>
        <position position="215"/>
    </location>
    <ligand>
        <name>substrate</name>
    </ligand>
</feature>
<feature type="binding site" evidence="6">
    <location>
        <position position="69"/>
    </location>
    <ligand>
        <name>substrate</name>
    </ligand>
</feature>
<evidence type="ECO:0000313" key="8">
    <source>
        <dbReference type="EMBL" id="TDQ83147.1"/>
    </source>
</evidence>
<feature type="binding site" evidence="6">
    <location>
        <position position="89"/>
    </location>
    <ligand>
        <name>Mg(2+)</name>
        <dbReference type="ChEBI" id="CHEBI:18420"/>
        <label>2</label>
    </ligand>
</feature>
<dbReference type="Gene3D" id="3.40.190.80">
    <property type="match status" value="1"/>
</dbReference>
<keyword evidence="6 7" id="KW-0460">Magnesium</keyword>
<dbReference type="PROSITE" id="PS00630">
    <property type="entry name" value="IMP_2"/>
    <property type="match status" value="1"/>
</dbReference>
<dbReference type="OrthoDB" id="9785695at2"/>
<dbReference type="EC" id="3.1.3.7" evidence="6"/>
<proteinExistence type="inferred from homology"/>
<dbReference type="HAMAP" id="MF_02095">
    <property type="entry name" value="CysQ"/>
    <property type="match status" value="1"/>
</dbReference>
<keyword evidence="2 6" id="KW-1003">Cell membrane</keyword>
<dbReference type="AlphaFoldDB" id="A0A4R6WZA5"/>
<evidence type="ECO:0000313" key="9">
    <source>
        <dbReference type="Proteomes" id="UP000295783"/>
    </source>
</evidence>
<feature type="binding site" evidence="6">
    <location>
        <position position="69"/>
    </location>
    <ligand>
        <name>Mg(2+)</name>
        <dbReference type="ChEBI" id="CHEBI:18420"/>
        <label>1</label>
    </ligand>
</feature>
<dbReference type="RefSeq" id="WP_133612930.1">
    <property type="nucleotide sequence ID" value="NZ_SNYW01000007.1"/>
</dbReference>
<feature type="binding site" evidence="6">
    <location>
        <begin position="91"/>
        <end position="94"/>
    </location>
    <ligand>
        <name>substrate</name>
    </ligand>
</feature>
<evidence type="ECO:0000256" key="4">
    <source>
        <dbReference type="ARBA" id="ARBA00022801"/>
    </source>
</evidence>
<dbReference type="CDD" id="cd01638">
    <property type="entry name" value="CysQ"/>
    <property type="match status" value="1"/>
</dbReference>
<feature type="binding site" evidence="6">
    <location>
        <position position="92"/>
    </location>
    <ligand>
        <name>Mg(2+)</name>
        <dbReference type="ChEBI" id="CHEBI:18420"/>
        <label>2</label>
    </ligand>
</feature>
<feature type="binding site" evidence="6">
    <location>
        <position position="215"/>
    </location>
    <ligand>
        <name>Mg(2+)</name>
        <dbReference type="ChEBI" id="CHEBI:18420"/>
        <label>2</label>
    </ligand>
</feature>
<comment type="function">
    <text evidence="6">Converts adenosine-3',5'-bisphosphate (PAP) to AMP.</text>
</comment>
<comment type="similarity">
    <text evidence="1 6">Belongs to the inositol monophosphatase superfamily. CysQ family.</text>
</comment>
<dbReference type="GO" id="GO:0050427">
    <property type="term" value="P:3'-phosphoadenosine 5'-phosphosulfate metabolic process"/>
    <property type="evidence" value="ECO:0007669"/>
    <property type="project" value="TreeGrafter"/>
</dbReference>
<keyword evidence="6 7" id="KW-0479">Metal-binding</keyword>
<dbReference type="Gene3D" id="3.30.540.10">
    <property type="entry name" value="Fructose-1,6-Bisphosphatase, subunit A, domain 1"/>
    <property type="match status" value="1"/>
</dbReference>
<dbReference type="GO" id="GO:0005886">
    <property type="term" value="C:plasma membrane"/>
    <property type="evidence" value="ECO:0007669"/>
    <property type="project" value="UniProtKB-SubCell"/>
</dbReference>
<dbReference type="EMBL" id="SNYW01000007">
    <property type="protein sequence ID" value="TDQ83147.1"/>
    <property type="molecule type" value="Genomic_DNA"/>
</dbReference>
<evidence type="ECO:0000256" key="3">
    <source>
        <dbReference type="ARBA" id="ARBA00022519"/>
    </source>
</evidence>
<feature type="binding site" evidence="6">
    <location>
        <position position="89"/>
    </location>
    <ligand>
        <name>Mg(2+)</name>
        <dbReference type="ChEBI" id="CHEBI:18420"/>
        <label>1</label>
    </ligand>
</feature>
<dbReference type="GO" id="GO:0046854">
    <property type="term" value="P:phosphatidylinositol phosphate biosynthetic process"/>
    <property type="evidence" value="ECO:0007669"/>
    <property type="project" value="InterPro"/>
</dbReference>
<dbReference type="InterPro" id="IPR006240">
    <property type="entry name" value="CysQ"/>
</dbReference>
<dbReference type="GO" id="GO:0000103">
    <property type="term" value="P:sulfate assimilation"/>
    <property type="evidence" value="ECO:0007669"/>
    <property type="project" value="TreeGrafter"/>
</dbReference>
<reference evidence="8 9" key="1">
    <citation type="submission" date="2019-03" db="EMBL/GenBank/DDBJ databases">
        <title>Genomic Encyclopedia of Type Strains, Phase III (KMG-III): the genomes of soil and plant-associated and newly described type strains.</title>
        <authorList>
            <person name="Whitman W."/>
        </authorList>
    </citation>
    <scope>NUCLEOTIDE SEQUENCE [LARGE SCALE GENOMIC DNA]</scope>
    <source>
        <strain evidence="8 9">CGMCC 1.7660</strain>
    </source>
</reference>
<organism evidence="8 9">
    <name type="scientific">Dongia mobilis</name>
    <dbReference type="NCBI Taxonomy" id="578943"/>
    <lineage>
        <taxon>Bacteria</taxon>
        <taxon>Pseudomonadati</taxon>
        <taxon>Pseudomonadota</taxon>
        <taxon>Alphaproteobacteria</taxon>
        <taxon>Rhodospirillales</taxon>
        <taxon>Dongiaceae</taxon>
        <taxon>Dongia</taxon>
    </lineage>
</organism>
<comment type="subcellular location">
    <subcellularLocation>
        <location evidence="6">Cell inner membrane</location>
        <topology evidence="6">Peripheral membrane protein</topology>
        <orientation evidence="6">Cytoplasmic side</orientation>
    </subcellularLocation>
</comment>
<sequence>MTASMNQLRDGLIATAYEAGKAIMAVYAAGFVTTRKEDSSPVTAADLAAEKIIIDALAELAPGIPVVAEEQAAAVGLPREAAARFFLVDPLDGTKEFVARNGEFTVNIALIEHGAPVLGVVFLPALDEMYAGHGDAAFRWRQGGAAEPIAARQLPPGGAVMAISRSHAARELVQVEGLGEHVAATMVAGSSLKFCRIAEGVADLYPRFGPTMEWDTAAGHAILLAAGGSVATLDGKALAYGKPGFRNPHFIARGRRPA</sequence>
<dbReference type="Pfam" id="PF00459">
    <property type="entry name" value="Inositol_P"/>
    <property type="match status" value="1"/>
</dbReference>
<keyword evidence="4 6" id="KW-0378">Hydrolase</keyword>
<feature type="binding site" evidence="7">
    <location>
        <position position="91"/>
    </location>
    <ligand>
        <name>Mg(2+)</name>
        <dbReference type="ChEBI" id="CHEBI:18420"/>
        <label>1</label>
        <note>catalytic</note>
    </ligand>
</feature>
<name>A0A4R6WZA5_9PROT</name>
<feature type="binding site" evidence="7">
    <location>
        <position position="69"/>
    </location>
    <ligand>
        <name>Mg(2+)</name>
        <dbReference type="ChEBI" id="CHEBI:18420"/>
        <label>1</label>
        <note>catalytic</note>
    </ligand>
</feature>
<dbReference type="Proteomes" id="UP000295783">
    <property type="component" value="Unassembled WGS sequence"/>
</dbReference>
<comment type="caution">
    <text evidence="8">The sequence shown here is derived from an EMBL/GenBank/DDBJ whole genome shotgun (WGS) entry which is preliminary data.</text>
</comment>
<dbReference type="GO" id="GO:0008441">
    <property type="term" value="F:3'(2'),5'-bisphosphate nucleotidase activity"/>
    <property type="evidence" value="ECO:0007669"/>
    <property type="project" value="UniProtKB-UniRule"/>
</dbReference>
<dbReference type="InterPro" id="IPR050725">
    <property type="entry name" value="CysQ/Inositol_MonoPase"/>
</dbReference>
<dbReference type="NCBIfam" id="TIGR01331">
    <property type="entry name" value="bisphos_cysQ"/>
    <property type="match status" value="1"/>
</dbReference>
<feature type="binding site" evidence="7">
    <location>
        <position position="215"/>
    </location>
    <ligand>
        <name>Mg(2+)</name>
        <dbReference type="ChEBI" id="CHEBI:18420"/>
        <label>1</label>
        <note>catalytic</note>
    </ligand>
</feature>